<gene>
    <name evidence="1" type="ORF">VFPBJ_11655</name>
</gene>
<accession>A0A179F033</accession>
<organism evidence="1 2">
    <name type="scientific">Purpureocillium lilacinum</name>
    <name type="common">Paecilomyces lilacinus</name>
    <dbReference type="NCBI Taxonomy" id="33203"/>
    <lineage>
        <taxon>Eukaryota</taxon>
        <taxon>Fungi</taxon>
        <taxon>Dikarya</taxon>
        <taxon>Ascomycota</taxon>
        <taxon>Pezizomycotina</taxon>
        <taxon>Sordariomycetes</taxon>
        <taxon>Hypocreomycetidae</taxon>
        <taxon>Hypocreales</taxon>
        <taxon>Ophiocordycipitaceae</taxon>
        <taxon>Purpureocillium</taxon>
    </lineage>
</organism>
<dbReference type="AlphaFoldDB" id="A0A179F033"/>
<dbReference type="Proteomes" id="UP000078240">
    <property type="component" value="Unassembled WGS sequence"/>
</dbReference>
<protein>
    <submittedName>
        <fullName evidence="1">Uncharacterized protein</fullName>
    </submittedName>
</protein>
<comment type="caution">
    <text evidence="1">The sequence shown here is derived from an EMBL/GenBank/DDBJ whole genome shotgun (WGS) entry which is preliminary data.</text>
</comment>
<sequence length="103" mass="12425">MKAFFIHPDVEGTLPQQDVLAADDWRLFTEIKHVLEPFYLQIMRAQEWGRRRRHGRFWEVITGIEYQHLENWKLFYDDVTGDMVEKTSKPQWLQLATTSDEEN</sequence>
<proteinExistence type="predicted"/>
<evidence type="ECO:0000313" key="2">
    <source>
        <dbReference type="Proteomes" id="UP000078240"/>
    </source>
</evidence>
<name>A0A179F033_PURLI</name>
<evidence type="ECO:0000313" key="1">
    <source>
        <dbReference type="EMBL" id="OAQ58768.1"/>
    </source>
</evidence>
<reference evidence="1 2" key="1">
    <citation type="submission" date="2016-01" db="EMBL/GenBank/DDBJ databases">
        <title>Biosynthesis of antibiotic leucinostatins and their inhibition on Phytophthora in bio-control Purpureocillium lilacinum.</title>
        <authorList>
            <person name="Wang G."/>
            <person name="Liu Z."/>
            <person name="Lin R."/>
            <person name="Li E."/>
            <person name="Mao Z."/>
            <person name="Ling J."/>
            <person name="Yin W."/>
            <person name="Xie B."/>
        </authorList>
    </citation>
    <scope>NUCLEOTIDE SEQUENCE [LARGE SCALE GENOMIC DNA]</scope>
    <source>
        <strain evidence="1">PLBJ-1</strain>
    </source>
</reference>
<dbReference type="EMBL" id="LSBH01000047">
    <property type="protein sequence ID" value="OAQ58768.1"/>
    <property type="molecule type" value="Genomic_DNA"/>
</dbReference>